<name>A0ABP6NY93_9ACTN</name>
<dbReference type="InterPro" id="IPR018929">
    <property type="entry name" value="DUF2510"/>
</dbReference>
<evidence type="ECO:0000256" key="1">
    <source>
        <dbReference type="SAM" id="Phobius"/>
    </source>
</evidence>
<feature type="transmembrane region" description="Helical" evidence="1">
    <location>
        <begin position="59"/>
        <end position="82"/>
    </location>
</feature>
<keyword evidence="4" id="KW-1185">Reference proteome</keyword>
<organism evidence="3 4">
    <name type="scientific">Blastococcus jejuensis</name>
    <dbReference type="NCBI Taxonomy" id="351224"/>
    <lineage>
        <taxon>Bacteria</taxon>
        <taxon>Bacillati</taxon>
        <taxon>Actinomycetota</taxon>
        <taxon>Actinomycetes</taxon>
        <taxon>Geodermatophilales</taxon>
        <taxon>Geodermatophilaceae</taxon>
        <taxon>Blastococcus</taxon>
    </lineage>
</organism>
<keyword evidence="1" id="KW-0812">Transmembrane</keyword>
<protein>
    <recommendedName>
        <fullName evidence="2">DUF2510 domain-containing protein</fullName>
    </recommendedName>
</protein>
<keyword evidence="1" id="KW-0472">Membrane</keyword>
<keyword evidence="1" id="KW-1133">Transmembrane helix</keyword>
<proteinExistence type="predicted"/>
<reference evidence="4" key="1">
    <citation type="journal article" date="2019" name="Int. J. Syst. Evol. Microbiol.">
        <title>The Global Catalogue of Microorganisms (GCM) 10K type strain sequencing project: providing services to taxonomists for standard genome sequencing and annotation.</title>
        <authorList>
            <consortium name="The Broad Institute Genomics Platform"/>
            <consortium name="The Broad Institute Genome Sequencing Center for Infectious Disease"/>
            <person name="Wu L."/>
            <person name="Ma J."/>
        </authorList>
    </citation>
    <scope>NUCLEOTIDE SEQUENCE [LARGE SCALE GENOMIC DNA]</scope>
    <source>
        <strain evidence="4">JCM 15614</strain>
    </source>
</reference>
<dbReference type="EMBL" id="BAAAVV010000002">
    <property type="protein sequence ID" value="GAA3161429.1"/>
    <property type="molecule type" value="Genomic_DNA"/>
</dbReference>
<accession>A0ABP6NY93</accession>
<sequence length="243" mass="26003">MTQMTEGFRAPAGWYPDPGGAPGQRWWDGTSWTGQFQPLAGPGSWAPQGPRPRRRWSPWAVVGGVALLVLALAVGLIVALGGSPAEPPEVFPTDFGQQDPPTTDYLLSLIGQDSSSDAVRQLDEQCGSNLDAMGNLECPSLGFEIAFDTSLTATRVILYPFQENSMAEYTGALPGGVAWSDGYPDVVARLGEPVELEGGFGAIDITAHYRLDGYDVGFGLDTWYNSPDDLQNAHLTSITIQPV</sequence>
<comment type="caution">
    <text evidence="3">The sequence shown here is derived from an EMBL/GenBank/DDBJ whole genome shotgun (WGS) entry which is preliminary data.</text>
</comment>
<evidence type="ECO:0000313" key="4">
    <source>
        <dbReference type="Proteomes" id="UP001499924"/>
    </source>
</evidence>
<gene>
    <name evidence="3" type="ORF">GCM10010531_11360</name>
</gene>
<evidence type="ECO:0000259" key="2">
    <source>
        <dbReference type="Pfam" id="PF10708"/>
    </source>
</evidence>
<dbReference type="RefSeq" id="WP_344687677.1">
    <property type="nucleotide sequence ID" value="NZ_BAAAVV010000002.1"/>
</dbReference>
<dbReference type="Pfam" id="PF10708">
    <property type="entry name" value="DUF2510"/>
    <property type="match status" value="1"/>
</dbReference>
<evidence type="ECO:0000313" key="3">
    <source>
        <dbReference type="EMBL" id="GAA3161429.1"/>
    </source>
</evidence>
<dbReference type="Proteomes" id="UP001499924">
    <property type="component" value="Unassembled WGS sequence"/>
</dbReference>
<feature type="domain" description="DUF2510" evidence="2">
    <location>
        <begin position="12"/>
        <end position="43"/>
    </location>
</feature>